<comment type="caution">
    <text evidence="4">The sequence shown here is derived from an EMBL/GenBank/DDBJ whole genome shotgun (WGS) entry which is preliminary data.</text>
</comment>
<dbReference type="PROSITE" id="PS50977">
    <property type="entry name" value="HTH_TETR_2"/>
    <property type="match status" value="1"/>
</dbReference>
<protein>
    <submittedName>
        <fullName evidence="4">TetR family transcriptional regulator</fullName>
    </submittedName>
</protein>
<dbReference type="Pfam" id="PF17920">
    <property type="entry name" value="TetR_C_16"/>
    <property type="match status" value="1"/>
</dbReference>
<keyword evidence="1 2" id="KW-0238">DNA-binding</keyword>
<dbReference type="InterPro" id="IPR001647">
    <property type="entry name" value="HTH_TetR"/>
</dbReference>
<dbReference type="Pfam" id="PF00440">
    <property type="entry name" value="TetR_N"/>
    <property type="match status" value="1"/>
</dbReference>
<evidence type="ECO:0000313" key="5">
    <source>
        <dbReference type="Proteomes" id="UP001597277"/>
    </source>
</evidence>
<sequence>MRRSAAETTQLIRASARERFARDGYDGTTIRAIAQDVGIDPALVMRRVGSKEALFADVVDLDLRLPDLSRVPAEEIGAVLAAHFLDRWEGEDELLTILLRSAATTPAAADRLRAIFADQVVGAMQKLGLDRSDATYRAGLVATQMLGLGMCRYILQLPPVVDMERDQVVGTVGPTLQRYLIA</sequence>
<evidence type="ECO:0000256" key="1">
    <source>
        <dbReference type="ARBA" id="ARBA00023125"/>
    </source>
</evidence>
<dbReference type="InterPro" id="IPR009057">
    <property type="entry name" value="Homeodomain-like_sf"/>
</dbReference>
<dbReference type="SUPFAM" id="SSF48498">
    <property type="entry name" value="Tetracyclin repressor-like, C-terminal domain"/>
    <property type="match status" value="1"/>
</dbReference>
<dbReference type="PANTHER" id="PTHR30055:SF235">
    <property type="entry name" value="TRANSCRIPTIONAL REGULATORY PROTEIN"/>
    <property type="match status" value="1"/>
</dbReference>
<accession>A0ABW4L517</accession>
<dbReference type="PANTHER" id="PTHR30055">
    <property type="entry name" value="HTH-TYPE TRANSCRIPTIONAL REGULATOR RUTR"/>
    <property type="match status" value="1"/>
</dbReference>
<proteinExistence type="predicted"/>
<dbReference type="InterPro" id="IPR050109">
    <property type="entry name" value="HTH-type_TetR-like_transc_reg"/>
</dbReference>
<organism evidence="4 5">
    <name type="scientific">Georgenia deserti</name>
    <dbReference type="NCBI Taxonomy" id="2093781"/>
    <lineage>
        <taxon>Bacteria</taxon>
        <taxon>Bacillati</taxon>
        <taxon>Actinomycetota</taxon>
        <taxon>Actinomycetes</taxon>
        <taxon>Micrococcales</taxon>
        <taxon>Bogoriellaceae</taxon>
        <taxon>Georgenia</taxon>
    </lineage>
</organism>
<name>A0ABW4L517_9MICO</name>
<feature type="DNA-binding region" description="H-T-H motif" evidence="2">
    <location>
        <begin position="29"/>
        <end position="48"/>
    </location>
</feature>
<evidence type="ECO:0000313" key="4">
    <source>
        <dbReference type="EMBL" id="MFD1717730.1"/>
    </source>
</evidence>
<keyword evidence="5" id="KW-1185">Reference proteome</keyword>
<gene>
    <name evidence="4" type="ORF">ACFSE6_07785</name>
</gene>
<dbReference type="Gene3D" id="1.10.10.60">
    <property type="entry name" value="Homeodomain-like"/>
    <property type="match status" value="1"/>
</dbReference>
<feature type="domain" description="HTH tetR-type" evidence="3">
    <location>
        <begin position="6"/>
        <end position="66"/>
    </location>
</feature>
<dbReference type="InterPro" id="IPR036271">
    <property type="entry name" value="Tet_transcr_reg_TetR-rel_C_sf"/>
</dbReference>
<dbReference type="RefSeq" id="WP_388004597.1">
    <property type="nucleotide sequence ID" value="NZ_JBHUEE010000003.1"/>
</dbReference>
<evidence type="ECO:0000259" key="3">
    <source>
        <dbReference type="PROSITE" id="PS50977"/>
    </source>
</evidence>
<dbReference type="Proteomes" id="UP001597277">
    <property type="component" value="Unassembled WGS sequence"/>
</dbReference>
<evidence type="ECO:0000256" key="2">
    <source>
        <dbReference type="PROSITE-ProRule" id="PRU00335"/>
    </source>
</evidence>
<reference evidence="5" key="1">
    <citation type="journal article" date="2019" name="Int. J. Syst. Evol. Microbiol.">
        <title>The Global Catalogue of Microorganisms (GCM) 10K type strain sequencing project: providing services to taxonomists for standard genome sequencing and annotation.</title>
        <authorList>
            <consortium name="The Broad Institute Genomics Platform"/>
            <consortium name="The Broad Institute Genome Sequencing Center for Infectious Disease"/>
            <person name="Wu L."/>
            <person name="Ma J."/>
        </authorList>
    </citation>
    <scope>NUCLEOTIDE SEQUENCE [LARGE SCALE GENOMIC DNA]</scope>
    <source>
        <strain evidence="5">JCM 17130</strain>
    </source>
</reference>
<dbReference type="Gene3D" id="1.10.357.10">
    <property type="entry name" value="Tetracycline Repressor, domain 2"/>
    <property type="match status" value="1"/>
</dbReference>
<dbReference type="InterPro" id="IPR041678">
    <property type="entry name" value="TetR_C_16"/>
</dbReference>
<dbReference type="EMBL" id="JBHUEE010000003">
    <property type="protein sequence ID" value="MFD1717730.1"/>
    <property type="molecule type" value="Genomic_DNA"/>
</dbReference>
<dbReference type="SUPFAM" id="SSF46689">
    <property type="entry name" value="Homeodomain-like"/>
    <property type="match status" value="1"/>
</dbReference>